<reference evidence="1 2" key="1">
    <citation type="journal article" date="2019" name="Commun. Biol.">
        <title>The bagworm genome reveals a unique fibroin gene that provides high tensile strength.</title>
        <authorList>
            <person name="Kono N."/>
            <person name="Nakamura H."/>
            <person name="Ohtoshi R."/>
            <person name="Tomita M."/>
            <person name="Numata K."/>
            <person name="Arakawa K."/>
        </authorList>
    </citation>
    <scope>NUCLEOTIDE SEQUENCE [LARGE SCALE GENOMIC DNA]</scope>
</reference>
<dbReference type="Proteomes" id="UP000299102">
    <property type="component" value="Unassembled WGS sequence"/>
</dbReference>
<dbReference type="AlphaFoldDB" id="A0A4C1VJ97"/>
<gene>
    <name evidence="1" type="ORF">EVAR_27797_1</name>
</gene>
<protein>
    <submittedName>
        <fullName evidence="1">Uncharacterized protein</fullName>
    </submittedName>
</protein>
<dbReference type="EMBL" id="BGZK01000352">
    <property type="protein sequence ID" value="GBP38611.1"/>
    <property type="molecule type" value="Genomic_DNA"/>
</dbReference>
<accession>A0A4C1VJ97</accession>
<keyword evidence="2" id="KW-1185">Reference proteome</keyword>
<organism evidence="1 2">
    <name type="scientific">Eumeta variegata</name>
    <name type="common">Bagworm moth</name>
    <name type="synonym">Eumeta japonica</name>
    <dbReference type="NCBI Taxonomy" id="151549"/>
    <lineage>
        <taxon>Eukaryota</taxon>
        <taxon>Metazoa</taxon>
        <taxon>Ecdysozoa</taxon>
        <taxon>Arthropoda</taxon>
        <taxon>Hexapoda</taxon>
        <taxon>Insecta</taxon>
        <taxon>Pterygota</taxon>
        <taxon>Neoptera</taxon>
        <taxon>Endopterygota</taxon>
        <taxon>Lepidoptera</taxon>
        <taxon>Glossata</taxon>
        <taxon>Ditrysia</taxon>
        <taxon>Tineoidea</taxon>
        <taxon>Psychidae</taxon>
        <taxon>Oiketicinae</taxon>
        <taxon>Eumeta</taxon>
    </lineage>
</organism>
<name>A0A4C1VJ97_EUMVA</name>
<evidence type="ECO:0000313" key="1">
    <source>
        <dbReference type="EMBL" id="GBP38611.1"/>
    </source>
</evidence>
<evidence type="ECO:0000313" key="2">
    <source>
        <dbReference type="Proteomes" id="UP000299102"/>
    </source>
</evidence>
<sequence length="225" mass="24024">MSPDCGAFVSYINRGGSLTTFPQEEASTAAMTDTNVRGRARTAGKPSHPVQSRGAEVNLTSSSFLLGVDERNGVRRRPALCNGGAARRRLAAGGAARAEWVRHRSALPAPAAAAGRTRPLSRLISASAHGPFVYYEIVPSPGKRARTRSVIREHSASGRVTRPDAGRPRMSLTCVICDSNRSTCSRPALVVSEVEIDTCFELKKIKCFGGRVRRGVVVVPKAPDS</sequence>
<comment type="caution">
    <text evidence="1">The sequence shown here is derived from an EMBL/GenBank/DDBJ whole genome shotgun (WGS) entry which is preliminary data.</text>
</comment>
<proteinExistence type="predicted"/>